<dbReference type="EMBL" id="JBBKZV010000065">
    <property type="protein sequence ID" value="MEJ8827348.1"/>
    <property type="molecule type" value="Genomic_DNA"/>
</dbReference>
<dbReference type="RefSeq" id="WP_340368376.1">
    <property type="nucleotide sequence ID" value="NZ_JBBKZV010000065.1"/>
</dbReference>
<dbReference type="InterPro" id="IPR005493">
    <property type="entry name" value="RraA/RraA-like"/>
</dbReference>
<protein>
    <submittedName>
        <fullName evidence="1">RraA family protein</fullName>
    </submittedName>
</protein>
<gene>
    <name evidence="1" type="ORF">WKW80_36110</name>
</gene>
<dbReference type="InterPro" id="IPR036704">
    <property type="entry name" value="RraA/RraA-like_sf"/>
</dbReference>
<dbReference type="Pfam" id="PF03737">
    <property type="entry name" value="RraA-like"/>
    <property type="match status" value="1"/>
</dbReference>
<dbReference type="PANTHER" id="PTHR33254">
    <property type="entry name" value="4-HYDROXY-4-METHYL-2-OXOGLUTARATE ALDOLASE 3-RELATED"/>
    <property type="match status" value="1"/>
</dbReference>
<accession>A0ABU8WBP6</accession>
<dbReference type="SUPFAM" id="SSF89562">
    <property type="entry name" value="RraA-like"/>
    <property type="match status" value="1"/>
</dbReference>
<evidence type="ECO:0000313" key="2">
    <source>
        <dbReference type="Proteomes" id="UP001363010"/>
    </source>
</evidence>
<evidence type="ECO:0000313" key="1">
    <source>
        <dbReference type="EMBL" id="MEJ8827348.1"/>
    </source>
</evidence>
<proteinExistence type="predicted"/>
<name>A0ABU8WBP6_9BURK</name>
<keyword evidence="2" id="KW-1185">Reference proteome</keyword>
<reference evidence="1 2" key="1">
    <citation type="submission" date="2024-03" db="EMBL/GenBank/DDBJ databases">
        <title>Novel species of the genus Variovorax.</title>
        <authorList>
            <person name="Liu Q."/>
            <person name="Xin Y.-H."/>
        </authorList>
    </citation>
    <scope>NUCLEOTIDE SEQUENCE [LARGE SCALE GENOMIC DNA]</scope>
    <source>
        <strain evidence="1 2">KACC 18501</strain>
    </source>
</reference>
<dbReference type="PANTHER" id="PTHR33254:SF16">
    <property type="entry name" value="BLR3842 PROTEIN"/>
    <property type="match status" value="1"/>
</dbReference>
<organism evidence="1 2">
    <name type="scientific">Variovorax humicola</name>
    <dbReference type="NCBI Taxonomy" id="1769758"/>
    <lineage>
        <taxon>Bacteria</taxon>
        <taxon>Pseudomonadati</taxon>
        <taxon>Pseudomonadota</taxon>
        <taxon>Betaproteobacteria</taxon>
        <taxon>Burkholderiales</taxon>
        <taxon>Comamonadaceae</taxon>
        <taxon>Variovorax</taxon>
    </lineage>
</organism>
<dbReference type="CDD" id="cd16841">
    <property type="entry name" value="RraA_family"/>
    <property type="match status" value="1"/>
</dbReference>
<dbReference type="Gene3D" id="3.50.30.40">
    <property type="entry name" value="Ribonuclease E inhibitor RraA/RraA-like"/>
    <property type="match status" value="1"/>
</dbReference>
<dbReference type="Proteomes" id="UP001363010">
    <property type="component" value="Unassembled WGS sequence"/>
</dbReference>
<comment type="caution">
    <text evidence="1">The sequence shown here is derived from an EMBL/GenBank/DDBJ whole genome shotgun (WGS) entry which is preliminary data.</text>
</comment>
<sequence>MNTTTLLPPAARFSGAYAEQSVATVHEAAGRIGALSSAVKPIAAGMKLSGPAFPFTLKPGDNLAIHEALYEAPAGSVLVIDAYDFLEAGPFGEIIAVAAQVRGIAGLVTSGSVRDRDAIAAIGFPVFAKGLCVKGTDKLVPARLGGAVVIDGVVVNPGDWVLGDADGVVVIPAAEAESVLNQSIEREAKERAIIERIRQGARTLDVYNFGGNEVAK</sequence>